<comment type="caution">
    <text evidence="1">The sequence shown here is derived from an EMBL/GenBank/DDBJ whole genome shotgun (WGS) entry which is preliminary data.</text>
</comment>
<sequence length="147" mass="16103">MFGAHPEAILIMGPEVAAARVDSETTRPSEETEVRTWEGSTGKHHFIGNWWNERDDWVALGNLTAYPEEGIRFRGLSIPECQKVLPAAQSGGEHCPRVPSKEQVEALSKDMANRAAVPDYVYNAIDALPSTAHPMTQFASGVMALQV</sequence>
<proteinExistence type="predicted"/>
<reference evidence="1 2" key="1">
    <citation type="submission" date="2021-03" db="EMBL/GenBank/DDBJ databases">
        <authorList>
            <person name="King G.J."/>
            <person name="Bancroft I."/>
            <person name="Baten A."/>
            <person name="Bloomfield J."/>
            <person name="Borpatragohain P."/>
            <person name="He Z."/>
            <person name="Irish N."/>
            <person name="Irwin J."/>
            <person name="Liu K."/>
            <person name="Mauleon R.P."/>
            <person name="Moore J."/>
            <person name="Morris R."/>
            <person name="Ostergaard L."/>
            <person name="Wang B."/>
            <person name="Wells R."/>
        </authorList>
    </citation>
    <scope>NUCLEOTIDE SEQUENCE [LARGE SCALE GENOMIC DNA]</scope>
    <source>
        <strain evidence="1">R-o-18</strain>
        <tissue evidence="1">Leaf</tissue>
    </source>
</reference>
<name>A0ABQ7LS96_BRACM</name>
<evidence type="ECO:0000313" key="2">
    <source>
        <dbReference type="Proteomes" id="UP000823674"/>
    </source>
</evidence>
<dbReference type="SUPFAM" id="SSF48256">
    <property type="entry name" value="Citrate synthase"/>
    <property type="match status" value="1"/>
</dbReference>
<accession>A0ABQ7LS96</accession>
<keyword evidence="2" id="KW-1185">Reference proteome</keyword>
<dbReference type="InterPro" id="IPR016142">
    <property type="entry name" value="Citrate_synth-like_lrg_a-sub"/>
</dbReference>
<dbReference type="InterPro" id="IPR036969">
    <property type="entry name" value="Citrate_synthase_sf"/>
</dbReference>
<evidence type="ECO:0000313" key="1">
    <source>
        <dbReference type="EMBL" id="KAG5388071.1"/>
    </source>
</evidence>
<protein>
    <submittedName>
        <fullName evidence="1">Uncharacterized protein</fullName>
    </submittedName>
</protein>
<dbReference type="PANTHER" id="PTHR11739">
    <property type="entry name" value="CITRATE SYNTHASE"/>
    <property type="match status" value="1"/>
</dbReference>
<dbReference type="Proteomes" id="UP000823674">
    <property type="component" value="Chromosome A08"/>
</dbReference>
<dbReference type="EMBL" id="JADBGQ010000007">
    <property type="protein sequence ID" value="KAG5388071.1"/>
    <property type="molecule type" value="Genomic_DNA"/>
</dbReference>
<dbReference type="InterPro" id="IPR002020">
    <property type="entry name" value="Citrate_synthase"/>
</dbReference>
<gene>
    <name evidence="1" type="primary">A08g501150.1_BraROA</name>
    <name evidence="1" type="ORF">IGI04_029612</name>
</gene>
<dbReference type="PANTHER" id="PTHR11739:SF33">
    <property type="entry name" value="CITRATE SYNTHASE 4, MITOCHONDRIAL"/>
    <property type="match status" value="1"/>
</dbReference>
<dbReference type="Pfam" id="PF00285">
    <property type="entry name" value="Citrate_synt"/>
    <property type="match status" value="1"/>
</dbReference>
<dbReference type="Gene3D" id="1.10.580.10">
    <property type="entry name" value="Citrate Synthase, domain 1"/>
    <property type="match status" value="1"/>
</dbReference>
<organism evidence="1 2">
    <name type="scientific">Brassica rapa subsp. trilocularis</name>
    <dbReference type="NCBI Taxonomy" id="1813537"/>
    <lineage>
        <taxon>Eukaryota</taxon>
        <taxon>Viridiplantae</taxon>
        <taxon>Streptophyta</taxon>
        <taxon>Embryophyta</taxon>
        <taxon>Tracheophyta</taxon>
        <taxon>Spermatophyta</taxon>
        <taxon>Magnoliopsida</taxon>
        <taxon>eudicotyledons</taxon>
        <taxon>Gunneridae</taxon>
        <taxon>Pentapetalae</taxon>
        <taxon>rosids</taxon>
        <taxon>malvids</taxon>
        <taxon>Brassicales</taxon>
        <taxon>Brassicaceae</taxon>
        <taxon>Brassiceae</taxon>
        <taxon>Brassica</taxon>
    </lineage>
</organism>